<reference evidence="3 4" key="1">
    <citation type="submission" date="2016-02" db="EMBL/GenBank/DDBJ databases">
        <authorList>
            <consortium name="Pathogen Informatics"/>
        </authorList>
    </citation>
    <scope>NUCLEOTIDE SEQUENCE [LARGE SCALE GENOMIC DNA]</scope>
    <source>
        <strain evidence="3 4">RC20</strain>
    </source>
</reference>
<feature type="coiled-coil region" evidence="1">
    <location>
        <begin position="343"/>
        <end position="384"/>
    </location>
</feature>
<dbReference type="RefSeq" id="WP_075540435.1">
    <property type="nucleotide sequence ID" value="NZ_CP053844.1"/>
</dbReference>
<dbReference type="Proteomes" id="UP000069632">
    <property type="component" value="Unassembled WGS sequence"/>
</dbReference>
<evidence type="ECO:0000256" key="2">
    <source>
        <dbReference type="SAM" id="Phobius"/>
    </source>
</evidence>
<sequence>MNNYKTTILHHFMSITTAFLFSLFISEMFDYIPKFSFLFSYISPNLSYLMFESKFYMFLFILIPFAMFCEQFFRVKWAVLAFFLYVYFSCYFVFGLLDFWIMLLLFSSNFMLYIFAFSRNFVTQDDALNHIALNCVNAAIYLLLFFIIYIILLSSCEYLFSVNITFLYKLSWILIPIFLLYFLKNVRENRAKFILAKIGFIGFYGFICLYMLFLYIYILLYAFGDEKSGVINLMMWFVLFATAFFITNHTAAYKKWLQAAFLPIILFCFYAIIVRVNEYGWSVNRVYVFACCSSLFVTNLYALGAKFRLSRVFLFSAFIIYILTISPFSAKNIAIKSQTNVFLANYKTNIKKANEAYDYLKKLNAKLSEKIEQEHKILQNALKKQEPIEYQKYVKYANVAGCKLFIKDIRLDEYKSEVKADKLDIITDNFSIIIADSNSTKTIKKEQIATKFLEKSSEKSVNFKIDGVKFFINYITFDEHSTLKSAHFDLCL</sequence>
<feature type="transmembrane region" description="Helical" evidence="2">
    <location>
        <begin position="158"/>
        <end position="182"/>
    </location>
</feature>
<evidence type="ECO:0000313" key="4">
    <source>
        <dbReference type="Proteomes" id="UP000069632"/>
    </source>
</evidence>
<keyword evidence="1" id="KW-0175">Coiled coil</keyword>
<feature type="transmembrane region" description="Helical" evidence="2">
    <location>
        <begin position="194"/>
        <end position="223"/>
    </location>
</feature>
<dbReference type="GO" id="GO:0016787">
    <property type="term" value="F:hydrolase activity"/>
    <property type="evidence" value="ECO:0007669"/>
    <property type="project" value="UniProtKB-KW"/>
</dbReference>
<feature type="transmembrane region" description="Helical" evidence="2">
    <location>
        <begin position="7"/>
        <end position="26"/>
    </location>
</feature>
<feature type="transmembrane region" description="Helical" evidence="2">
    <location>
        <begin position="100"/>
        <end position="119"/>
    </location>
</feature>
<feature type="transmembrane region" description="Helical" evidence="2">
    <location>
        <begin position="46"/>
        <end position="68"/>
    </location>
</feature>
<accession>A0A128EII8</accession>
<feature type="transmembrane region" description="Helical" evidence="2">
    <location>
        <begin position="312"/>
        <end position="330"/>
    </location>
</feature>
<evidence type="ECO:0000313" key="3">
    <source>
        <dbReference type="EMBL" id="CZE48725.1"/>
    </source>
</evidence>
<name>A0A128EII8_9BACT</name>
<dbReference type="EMBL" id="FIZP01000010">
    <property type="protein sequence ID" value="CZE48725.1"/>
    <property type="molecule type" value="Genomic_DNA"/>
</dbReference>
<feature type="transmembrane region" description="Helical" evidence="2">
    <location>
        <begin position="286"/>
        <end position="305"/>
    </location>
</feature>
<keyword evidence="3" id="KW-0378">Hydrolase</keyword>
<proteinExistence type="predicted"/>
<feature type="transmembrane region" description="Helical" evidence="2">
    <location>
        <begin position="75"/>
        <end position="94"/>
    </location>
</feature>
<keyword evidence="4" id="KW-1185">Reference proteome</keyword>
<feature type="transmembrane region" description="Helical" evidence="2">
    <location>
        <begin position="229"/>
        <end position="247"/>
    </location>
</feature>
<keyword evidence="2" id="KW-0812">Transmembrane</keyword>
<keyword evidence="2" id="KW-1133">Transmembrane helix</keyword>
<gene>
    <name evidence="3" type="primary">amaB_2</name>
    <name evidence="3" type="ORF">ERS672216_01565</name>
</gene>
<feature type="transmembrane region" description="Helical" evidence="2">
    <location>
        <begin position="131"/>
        <end position="152"/>
    </location>
</feature>
<dbReference type="AlphaFoldDB" id="A0A128EII8"/>
<evidence type="ECO:0000256" key="1">
    <source>
        <dbReference type="SAM" id="Coils"/>
    </source>
</evidence>
<protein>
    <submittedName>
        <fullName evidence="3">N-carbamoyl-L-amino acid amidohydrolase</fullName>
    </submittedName>
</protein>
<keyword evidence="2" id="KW-0472">Membrane</keyword>
<feature type="transmembrane region" description="Helical" evidence="2">
    <location>
        <begin position="256"/>
        <end position="274"/>
    </location>
</feature>
<organism evidence="3 4">
    <name type="scientific">Campylobacter geochelonis</name>
    <dbReference type="NCBI Taxonomy" id="1780362"/>
    <lineage>
        <taxon>Bacteria</taxon>
        <taxon>Pseudomonadati</taxon>
        <taxon>Campylobacterota</taxon>
        <taxon>Epsilonproteobacteria</taxon>
        <taxon>Campylobacterales</taxon>
        <taxon>Campylobacteraceae</taxon>
        <taxon>Campylobacter</taxon>
    </lineage>
</organism>